<protein>
    <submittedName>
        <fullName evidence="2">Uncharacterized protein</fullName>
    </submittedName>
</protein>
<comment type="caution">
    <text evidence="2">The sequence shown here is derived from an EMBL/GenBank/DDBJ whole genome shotgun (WGS) entry which is preliminary data.</text>
</comment>
<evidence type="ECO:0000256" key="1">
    <source>
        <dbReference type="SAM" id="MobiDB-lite"/>
    </source>
</evidence>
<feature type="region of interest" description="Disordered" evidence="1">
    <location>
        <begin position="39"/>
        <end position="101"/>
    </location>
</feature>
<keyword evidence="3" id="KW-1185">Reference proteome</keyword>
<evidence type="ECO:0000313" key="2">
    <source>
        <dbReference type="EMBL" id="KAJ1107440.1"/>
    </source>
</evidence>
<sequence length="101" mass="10458">MLGLRGAVPVELATVVSAKPLRLVFRGCSSSLLAGPLSPRRTAGPLVLQRVPSPGAGSPGRWEGLQGPPHQFSLLSASRPAAGLEQRDSVPQAGPHHRGMP</sequence>
<name>A0AAV7MXH9_PLEWA</name>
<dbReference type="AlphaFoldDB" id="A0AAV7MXH9"/>
<gene>
    <name evidence="2" type="ORF">NDU88_004830</name>
</gene>
<dbReference type="EMBL" id="JANPWB010000013">
    <property type="protein sequence ID" value="KAJ1107440.1"/>
    <property type="molecule type" value="Genomic_DNA"/>
</dbReference>
<proteinExistence type="predicted"/>
<dbReference type="Proteomes" id="UP001066276">
    <property type="component" value="Chromosome 9"/>
</dbReference>
<accession>A0AAV7MXH9</accession>
<organism evidence="2 3">
    <name type="scientific">Pleurodeles waltl</name>
    <name type="common">Iberian ribbed newt</name>
    <dbReference type="NCBI Taxonomy" id="8319"/>
    <lineage>
        <taxon>Eukaryota</taxon>
        <taxon>Metazoa</taxon>
        <taxon>Chordata</taxon>
        <taxon>Craniata</taxon>
        <taxon>Vertebrata</taxon>
        <taxon>Euteleostomi</taxon>
        <taxon>Amphibia</taxon>
        <taxon>Batrachia</taxon>
        <taxon>Caudata</taxon>
        <taxon>Salamandroidea</taxon>
        <taxon>Salamandridae</taxon>
        <taxon>Pleurodelinae</taxon>
        <taxon>Pleurodeles</taxon>
    </lineage>
</organism>
<reference evidence="2" key="1">
    <citation type="journal article" date="2022" name="bioRxiv">
        <title>Sequencing and chromosome-scale assembly of the giantPleurodeles waltlgenome.</title>
        <authorList>
            <person name="Brown T."/>
            <person name="Elewa A."/>
            <person name="Iarovenko S."/>
            <person name="Subramanian E."/>
            <person name="Araus A.J."/>
            <person name="Petzold A."/>
            <person name="Susuki M."/>
            <person name="Suzuki K.-i.T."/>
            <person name="Hayashi T."/>
            <person name="Toyoda A."/>
            <person name="Oliveira C."/>
            <person name="Osipova E."/>
            <person name="Leigh N.D."/>
            <person name="Simon A."/>
            <person name="Yun M.H."/>
        </authorList>
    </citation>
    <scope>NUCLEOTIDE SEQUENCE</scope>
    <source>
        <strain evidence="2">20211129_DDA</strain>
        <tissue evidence="2">Liver</tissue>
    </source>
</reference>
<evidence type="ECO:0000313" key="3">
    <source>
        <dbReference type="Proteomes" id="UP001066276"/>
    </source>
</evidence>